<dbReference type="GO" id="GO:0005829">
    <property type="term" value="C:cytosol"/>
    <property type="evidence" value="ECO:0007669"/>
    <property type="project" value="TreeGrafter"/>
</dbReference>
<organism evidence="4 5">
    <name type="scientific">Parahaliea aestuarii</name>
    <dbReference type="NCBI Taxonomy" id="1852021"/>
    <lineage>
        <taxon>Bacteria</taxon>
        <taxon>Pseudomonadati</taxon>
        <taxon>Pseudomonadota</taxon>
        <taxon>Gammaproteobacteria</taxon>
        <taxon>Cellvibrionales</taxon>
        <taxon>Halieaceae</taxon>
        <taxon>Parahaliea</taxon>
    </lineage>
</organism>
<dbReference type="PANTHER" id="PTHR11365">
    <property type="entry name" value="5-OXOPROLINASE RELATED"/>
    <property type="match status" value="1"/>
</dbReference>
<dbReference type="SUPFAM" id="SSF53067">
    <property type="entry name" value="Actin-like ATPase domain"/>
    <property type="match status" value="1"/>
</dbReference>
<proteinExistence type="predicted"/>
<dbReference type="OrthoDB" id="9768323at2"/>
<dbReference type="RefSeq" id="WP_148065121.1">
    <property type="nucleotide sequence ID" value="NZ_VRYZ01000006.1"/>
</dbReference>
<dbReference type="InterPro" id="IPR043129">
    <property type="entry name" value="ATPase_NBD"/>
</dbReference>
<dbReference type="Pfam" id="PF01968">
    <property type="entry name" value="Hydantoinase_A"/>
    <property type="match status" value="1"/>
</dbReference>
<evidence type="ECO:0000259" key="2">
    <source>
        <dbReference type="Pfam" id="PF05378"/>
    </source>
</evidence>
<feature type="domain" description="Acetophenone carboxylase-like C-terminal" evidence="3">
    <location>
        <begin position="504"/>
        <end position="675"/>
    </location>
</feature>
<name>A0A5C8ZQ35_9GAMM</name>
<dbReference type="Pfam" id="PF19278">
    <property type="entry name" value="Hydant_A_C"/>
    <property type="match status" value="1"/>
</dbReference>
<evidence type="ECO:0000259" key="1">
    <source>
        <dbReference type="Pfam" id="PF01968"/>
    </source>
</evidence>
<reference evidence="4 5" key="1">
    <citation type="submission" date="2019-08" db="EMBL/GenBank/DDBJ databases">
        <title>Parahaliea maris sp. nov., isolated from the surface seawater.</title>
        <authorList>
            <person name="Liu Y."/>
        </authorList>
    </citation>
    <scope>NUCLEOTIDE SEQUENCE [LARGE SCALE GENOMIC DNA]</scope>
    <source>
        <strain evidence="4 5">S2-26</strain>
    </source>
</reference>
<feature type="domain" description="Hydantoinase/oxoprolinase N-terminal" evidence="2">
    <location>
        <begin position="4"/>
        <end position="183"/>
    </location>
</feature>
<protein>
    <submittedName>
        <fullName evidence="4">Hydantoinase/oxoprolinase family protein</fullName>
    </submittedName>
</protein>
<dbReference type="Proteomes" id="UP000321933">
    <property type="component" value="Unassembled WGS sequence"/>
</dbReference>
<gene>
    <name evidence="4" type="ORF">FVW59_14780</name>
</gene>
<dbReference type="AlphaFoldDB" id="A0A5C8ZQ35"/>
<dbReference type="InterPro" id="IPR008040">
    <property type="entry name" value="Hydant_A_N"/>
</dbReference>
<dbReference type="InterPro" id="IPR049517">
    <property type="entry name" value="ACX-like_C"/>
</dbReference>
<dbReference type="PANTHER" id="PTHR11365:SF23">
    <property type="entry name" value="HYPOTHETICAL 5-OXOPROLINASE (EUROFUNG)-RELATED"/>
    <property type="match status" value="1"/>
</dbReference>
<dbReference type="InterPro" id="IPR002821">
    <property type="entry name" value="Hydantoinase_A"/>
</dbReference>
<feature type="domain" description="Hydantoinase A/oxoprolinase" evidence="1">
    <location>
        <begin position="206"/>
        <end position="491"/>
    </location>
</feature>
<dbReference type="GO" id="GO:0017168">
    <property type="term" value="F:5-oxoprolinase (ATP-hydrolyzing) activity"/>
    <property type="evidence" value="ECO:0007669"/>
    <property type="project" value="TreeGrafter"/>
</dbReference>
<dbReference type="EMBL" id="VRYZ01000006">
    <property type="protein sequence ID" value="TXS90596.1"/>
    <property type="molecule type" value="Genomic_DNA"/>
</dbReference>
<evidence type="ECO:0000313" key="5">
    <source>
        <dbReference type="Proteomes" id="UP000321933"/>
    </source>
</evidence>
<evidence type="ECO:0000259" key="3">
    <source>
        <dbReference type="Pfam" id="PF19278"/>
    </source>
</evidence>
<accession>A0A5C8ZQ35</accession>
<evidence type="ECO:0000313" key="4">
    <source>
        <dbReference type="EMBL" id="TXS90596.1"/>
    </source>
</evidence>
<dbReference type="Pfam" id="PF05378">
    <property type="entry name" value="Hydant_A_N"/>
    <property type="match status" value="1"/>
</dbReference>
<sequence>MITIGIDVGGTFTDVFLRDSDSKHWVVQKVPSTPPHFEQGFMNGLGSILGKSGSSAPQVGRVIHGTTVATNAIITETGARVGFLMTEGFRDILYIGLGWRPHMYDLDMDPVEPLFLAPRRRSLEVKERTDVSGNIITPLDEQSLRSAAKCLVEEHDVEVFVICYLHAYVNPENERRSRDILAQMYPDIPVSISSDVLPRKREYRRLVVTGFDGYVKPAVTDYLTKLSTSLQESGINAPFHIMQSHGGVGGVPNIVERPVRTVLSGLAAGVIGAANVGRSSGHPNCISFDMGGTSTDVALISDGKPIITSNGSFEDYPLNIPMVDVRTIGAGGSSIAYVDEGGALKVGPESAGAVPGPVCYGRGGTRPTVTDASLVLGYLNPESFAGDLNIDREKSFKAIEEQIAKPLGMDTLEAALGIHAIVNSNMAQTLRLVSIKRGFDPRDFTLIPFGGAGPLQGGRCAEFASIRKILVPPAPGVLSAMGLMLAPIQHESMVSYEATASDTSVDSLREALAQLDSQNSARMSADGVDTSDVIMEYYAEMRYVGQAHELEIPIGSELGPSCINHLIQLFHETHHQTYNHSDPAAPVELVSLRSVHLSNAQEQALLGEDAGTAKETPEPTYRRMCFDKSIGFEDTPVYSRATLPTGFSLIGPAIIEQLDTTTLIYRNHRASVDVYGNIIIDVPDTE</sequence>
<dbReference type="InterPro" id="IPR045079">
    <property type="entry name" value="Oxoprolinase-like"/>
</dbReference>
<comment type="caution">
    <text evidence="4">The sequence shown here is derived from an EMBL/GenBank/DDBJ whole genome shotgun (WGS) entry which is preliminary data.</text>
</comment>
<keyword evidence="5" id="KW-1185">Reference proteome</keyword>
<dbReference type="GO" id="GO:0006749">
    <property type="term" value="P:glutathione metabolic process"/>
    <property type="evidence" value="ECO:0007669"/>
    <property type="project" value="TreeGrafter"/>
</dbReference>